<dbReference type="InterPro" id="IPR015443">
    <property type="entry name" value="Aldose_1-epimerase"/>
</dbReference>
<accession>A0A0D8I7V9</accession>
<dbReference type="AlphaFoldDB" id="A0A0D8I7V9"/>
<keyword evidence="10" id="KW-1185">Reference proteome</keyword>
<evidence type="ECO:0000256" key="3">
    <source>
        <dbReference type="ARBA" id="ARBA00006206"/>
    </source>
</evidence>
<comment type="similarity">
    <text evidence="3 8">Belongs to the aldose epimerase family.</text>
</comment>
<dbReference type="GO" id="GO:0005737">
    <property type="term" value="C:cytoplasm"/>
    <property type="evidence" value="ECO:0007669"/>
    <property type="project" value="TreeGrafter"/>
</dbReference>
<evidence type="ECO:0000313" key="10">
    <source>
        <dbReference type="Proteomes" id="UP000035704"/>
    </source>
</evidence>
<dbReference type="GO" id="GO:0004034">
    <property type="term" value="F:aldose 1-epimerase activity"/>
    <property type="evidence" value="ECO:0007669"/>
    <property type="project" value="UniProtKB-EC"/>
</dbReference>
<organism evidence="9 10">
    <name type="scientific">Clostridium aceticum</name>
    <dbReference type="NCBI Taxonomy" id="84022"/>
    <lineage>
        <taxon>Bacteria</taxon>
        <taxon>Bacillati</taxon>
        <taxon>Bacillota</taxon>
        <taxon>Clostridia</taxon>
        <taxon>Eubacteriales</taxon>
        <taxon>Clostridiaceae</taxon>
        <taxon>Clostridium</taxon>
    </lineage>
</organism>
<dbReference type="EMBL" id="CP009687">
    <property type="protein sequence ID" value="AKL97312.1"/>
    <property type="molecule type" value="Genomic_DNA"/>
</dbReference>
<dbReference type="InterPro" id="IPR018052">
    <property type="entry name" value="Ald1_epimerase_CS"/>
</dbReference>
<dbReference type="PROSITE" id="PS00545">
    <property type="entry name" value="ALDOSE_1_EPIMERASE"/>
    <property type="match status" value="1"/>
</dbReference>
<dbReference type="GO" id="GO:0030246">
    <property type="term" value="F:carbohydrate binding"/>
    <property type="evidence" value="ECO:0007669"/>
    <property type="project" value="InterPro"/>
</dbReference>
<dbReference type="UniPathway" id="UPA00242"/>
<dbReference type="Gene3D" id="2.70.98.10">
    <property type="match status" value="1"/>
</dbReference>
<dbReference type="EC" id="5.1.3.3" evidence="4 8"/>
<dbReference type="GO" id="GO:0033499">
    <property type="term" value="P:galactose catabolic process via UDP-galactose, Leloir pathway"/>
    <property type="evidence" value="ECO:0007669"/>
    <property type="project" value="TreeGrafter"/>
</dbReference>
<evidence type="ECO:0000256" key="2">
    <source>
        <dbReference type="ARBA" id="ARBA00005028"/>
    </source>
</evidence>
<reference evidence="9 10" key="1">
    <citation type="submission" date="2014-10" db="EMBL/GenBank/DDBJ databases">
        <title>Genome sequence of Clostridium aceticum DSM 1496.</title>
        <authorList>
            <person name="Poehlein A."/>
            <person name="Schiel-Bengelsdorf B."/>
            <person name="Gottschalk G."/>
            <person name="Duerre P."/>
            <person name="Daniel R."/>
        </authorList>
    </citation>
    <scope>NUCLEOTIDE SEQUENCE [LARGE SCALE GENOMIC DNA]</scope>
    <source>
        <strain evidence="9 10">DSM 1496</strain>
    </source>
</reference>
<evidence type="ECO:0000313" key="9">
    <source>
        <dbReference type="EMBL" id="AKL97312.1"/>
    </source>
</evidence>
<dbReference type="CDD" id="cd09019">
    <property type="entry name" value="galactose_mutarotase_like"/>
    <property type="match status" value="1"/>
</dbReference>
<name>A0A0D8I7V9_9CLOT</name>
<dbReference type="GO" id="GO:0006006">
    <property type="term" value="P:glucose metabolic process"/>
    <property type="evidence" value="ECO:0007669"/>
    <property type="project" value="TreeGrafter"/>
</dbReference>
<evidence type="ECO:0000256" key="5">
    <source>
        <dbReference type="ARBA" id="ARBA00014165"/>
    </source>
</evidence>
<dbReference type="InterPro" id="IPR008183">
    <property type="entry name" value="Aldose_1/G6P_1-epimerase"/>
</dbReference>
<evidence type="ECO:0000256" key="1">
    <source>
        <dbReference type="ARBA" id="ARBA00001614"/>
    </source>
</evidence>
<dbReference type="InterPro" id="IPR011013">
    <property type="entry name" value="Gal_mutarotase_sf_dom"/>
</dbReference>
<sequence>MDIFQTQIGVYKDQDVMAYTMVNDHGMTVEVLNLGGIITKILTPDQQGRYENVVLAYENIEDFYINPVYFGAIIGRTAGRIANGFVEIEGVSYKLYINNNKNTLHGGKEGFHLKMWEVKTMIDETSVGLKLTYHSSHLEENYPGNLEVEAVYTLNNQNELAIEYKAKTDQKTLVNLTNHTYFNLSGNGKRDILGQELRINADKFLELDEELIPTGRIISVEGTPFDFRSAKPIGKDIEERCQQLLFGAGYDHPWILNSDNEGALSFYDPVSTRAMDIETNQKAVIFYSMNEANEKVLADAAKGIKRNAACFETQGLPIGPNQMFAEEVILSPEETYYQKTIFRFYNK</sequence>
<comment type="pathway">
    <text evidence="2 8">Carbohydrate metabolism; hexose metabolism.</text>
</comment>
<evidence type="ECO:0000256" key="8">
    <source>
        <dbReference type="PIRNR" id="PIRNR005096"/>
    </source>
</evidence>
<dbReference type="PATRIC" id="fig|84022.5.peg.1136"/>
<gene>
    <name evidence="9" type="primary">mro</name>
    <name evidence="9" type="ORF">CACET_c38840</name>
</gene>
<dbReference type="InterPro" id="IPR047215">
    <property type="entry name" value="Galactose_mutarotase-like"/>
</dbReference>
<dbReference type="NCBIfam" id="NF008277">
    <property type="entry name" value="PRK11055.1"/>
    <property type="match status" value="1"/>
</dbReference>
<dbReference type="InterPro" id="IPR014718">
    <property type="entry name" value="GH-type_carb-bd"/>
</dbReference>
<dbReference type="OrthoDB" id="9779408at2"/>
<protein>
    <recommendedName>
        <fullName evidence="5 8">Aldose 1-epimerase</fullName>
        <ecNumber evidence="4 8">5.1.3.3</ecNumber>
    </recommendedName>
</protein>
<proteinExistence type="inferred from homology"/>
<comment type="catalytic activity">
    <reaction evidence="1 8">
        <text>alpha-D-glucose = beta-D-glucose</text>
        <dbReference type="Rhea" id="RHEA:10264"/>
        <dbReference type="ChEBI" id="CHEBI:15903"/>
        <dbReference type="ChEBI" id="CHEBI:17925"/>
        <dbReference type="EC" id="5.1.3.3"/>
    </reaction>
</comment>
<dbReference type="STRING" id="84022.CACET_c38840"/>
<dbReference type="RefSeq" id="WP_044825633.1">
    <property type="nucleotide sequence ID" value="NZ_CP009687.1"/>
</dbReference>
<keyword evidence="7 8" id="KW-0119">Carbohydrate metabolism</keyword>
<evidence type="ECO:0000256" key="4">
    <source>
        <dbReference type="ARBA" id="ARBA00013185"/>
    </source>
</evidence>
<dbReference type="PANTHER" id="PTHR10091">
    <property type="entry name" value="ALDOSE-1-EPIMERASE"/>
    <property type="match status" value="1"/>
</dbReference>
<keyword evidence="6 8" id="KW-0413">Isomerase</keyword>
<dbReference type="Proteomes" id="UP000035704">
    <property type="component" value="Chromosome"/>
</dbReference>
<dbReference type="PANTHER" id="PTHR10091:SF0">
    <property type="entry name" value="GALACTOSE MUTAROTASE"/>
    <property type="match status" value="1"/>
</dbReference>
<dbReference type="PIRSF" id="PIRSF005096">
    <property type="entry name" value="GALM"/>
    <property type="match status" value="1"/>
</dbReference>
<dbReference type="SUPFAM" id="SSF74650">
    <property type="entry name" value="Galactose mutarotase-like"/>
    <property type="match status" value="1"/>
</dbReference>
<evidence type="ECO:0000256" key="7">
    <source>
        <dbReference type="ARBA" id="ARBA00023277"/>
    </source>
</evidence>
<evidence type="ECO:0000256" key="6">
    <source>
        <dbReference type="ARBA" id="ARBA00023235"/>
    </source>
</evidence>
<dbReference type="Pfam" id="PF01263">
    <property type="entry name" value="Aldose_epim"/>
    <property type="match status" value="1"/>
</dbReference>
<dbReference type="KEGG" id="cace:CACET_c38840"/>